<evidence type="ECO:0000313" key="5">
    <source>
        <dbReference type="Proteomes" id="UP001222770"/>
    </source>
</evidence>
<dbReference type="InterPro" id="IPR011059">
    <property type="entry name" value="Metal-dep_hydrolase_composite"/>
</dbReference>
<dbReference type="InterPro" id="IPR032466">
    <property type="entry name" value="Metal_Hydrolase"/>
</dbReference>
<accession>A0ABT6CFT4</accession>
<dbReference type="RefSeq" id="WP_277275337.1">
    <property type="nucleotide sequence ID" value="NZ_JAROCY010000002.1"/>
</dbReference>
<evidence type="ECO:0000256" key="2">
    <source>
        <dbReference type="ARBA" id="ARBA00022801"/>
    </source>
</evidence>
<dbReference type="InterPro" id="IPR050287">
    <property type="entry name" value="MTA/SAH_deaminase"/>
</dbReference>
<dbReference type="NCBIfam" id="NF006056">
    <property type="entry name" value="PRK08204.1"/>
    <property type="match status" value="1"/>
</dbReference>
<dbReference type="SUPFAM" id="SSF51338">
    <property type="entry name" value="Composite domain of metallo-dependent hydrolases"/>
    <property type="match status" value="1"/>
</dbReference>
<comment type="similarity">
    <text evidence="1">Belongs to the metallo-dependent hydrolases superfamily. ATZ/TRZ family.</text>
</comment>
<dbReference type="InterPro" id="IPR006680">
    <property type="entry name" value="Amidohydro-rel"/>
</dbReference>
<gene>
    <name evidence="4" type="ORF">POM99_03115</name>
</gene>
<keyword evidence="2" id="KW-0378">Hydrolase</keyword>
<evidence type="ECO:0000259" key="3">
    <source>
        <dbReference type="Pfam" id="PF01979"/>
    </source>
</evidence>
<dbReference type="PANTHER" id="PTHR43794">
    <property type="entry name" value="AMINOHYDROLASE SSNA-RELATED"/>
    <property type="match status" value="1"/>
</dbReference>
<dbReference type="PANTHER" id="PTHR43794:SF11">
    <property type="entry name" value="AMIDOHYDROLASE-RELATED DOMAIN-CONTAINING PROTEIN"/>
    <property type="match status" value="1"/>
</dbReference>
<dbReference type="SUPFAM" id="SSF51556">
    <property type="entry name" value="Metallo-dependent hydrolases"/>
    <property type="match status" value="1"/>
</dbReference>
<keyword evidence="5" id="KW-1185">Reference proteome</keyword>
<proteinExistence type="inferred from homology"/>
<name>A0ABT6CFT4_9SPHN</name>
<dbReference type="Pfam" id="PF01979">
    <property type="entry name" value="Amidohydro_1"/>
    <property type="match status" value="1"/>
</dbReference>
<sequence>MKTLIQNAWIVTNEDDLGDIRDGSILIEDGRITALGKDLEVPEGAEIIDADGMIAIPGFVDAHKHLWQAALRGVCGDLTLLGYFALVRQNYIAAYRPRDVAIGSYASAIELIDAGTTSVLDHAHCVVSPDHADAALDGVREAGIRGVWAYGYCPVYESEAFTRHEDRLSDARRILKSQFGSNDGLLRMGVSTTEQGLLPEELTELEIRSALDLDLKWTGHTHCGNGRAPITRGIYKLLRKGLINDLAILSHCNEFGFNDFVMMQEVGAHFSSSPDTELYMGIPRPVNYIEAVAAGVPVSLGTDTVSCMSADMFATMRLAMVTARQQINAPRAATYDAVIDQTLPVRDVFRWATINGARAMGIDHLVGSLRPGKRADITLINARDLNLAPVYDPISAIVLNGRPSNVDTVMIDGVVRKRHGKLVGIDMDRLVTEIAASHAHLNSKRPAGTIDRDLSHEVERWSERLSADT</sequence>
<organism evidence="4 5">
    <name type="scientific">Novosphingobium cyanobacteriorum</name>
    <dbReference type="NCBI Taxonomy" id="3024215"/>
    <lineage>
        <taxon>Bacteria</taxon>
        <taxon>Pseudomonadati</taxon>
        <taxon>Pseudomonadota</taxon>
        <taxon>Alphaproteobacteria</taxon>
        <taxon>Sphingomonadales</taxon>
        <taxon>Sphingomonadaceae</taxon>
        <taxon>Novosphingobium</taxon>
    </lineage>
</organism>
<protein>
    <submittedName>
        <fullName evidence="4">Amidohydrolase family protein</fullName>
    </submittedName>
</protein>
<dbReference type="Gene3D" id="2.30.40.10">
    <property type="entry name" value="Urease, subunit C, domain 1"/>
    <property type="match status" value="1"/>
</dbReference>
<evidence type="ECO:0000313" key="4">
    <source>
        <dbReference type="EMBL" id="MDF8332178.1"/>
    </source>
</evidence>
<dbReference type="EMBL" id="JAROCY010000002">
    <property type="protein sequence ID" value="MDF8332178.1"/>
    <property type="molecule type" value="Genomic_DNA"/>
</dbReference>
<feature type="domain" description="Amidohydrolase-related" evidence="3">
    <location>
        <begin position="54"/>
        <end position="415"/>
    </location>
</feature>
<reference evidence="4 5" key="1">
    <citation type="submission" date="2023-03" db="EMBL/GenBank/DDBJ databases">
        <title>Novosphingobium cyanobacteriorum sp. nov., isolated from a eutrophic reservoir during the Microcystis bloom period.</title>
        <authorList>
            <person name="Kang M."/>
            <person name="Le V."/>
            <person name="Ko S.-R."/>
            <person name="Lee S.-A."/>
            <person name="Ahn C.-Y."/>
        </authorList>
    </citation>
    <scope>NUCLEOTIDE SEQUENCE [LARGE SCALE GENOMIC DNA]</scope>
    <source>
        <strain evidence="4 5">HBC54</strain>
    </source>
</reference>
<dbReference type="Proteomes" id="UP001222770">
    <property type="component" value="Unassembled WGS sequence"/>
</dbReference>
<dbReference type="Gene3D" id="3.20.20.140">
    <property type="entry name" value="Metal-dependent hydrolases"/>
    <property type="match status" value="1"/>
</dbReference>
<comment type="caution">
    <text evidence="4">The sequence shown here is derived from an EMBL/GenBank/DDBJ whole genome shotgun (WGS) entry which is preliminary data.</text>
</comment>
<evidence type="ECO:0000256" key="1">
    <source>
        <dbReference type="ARBA" id="ARBA00006745"/>
    </source>
</evidence>